<accession>A0A0L6UVM5</accession>
<keyword evidence="1" id="KW-0472">Membrane</keyword>
<dbReference type="VEuPathDB" id="FungiDB:VP01_376g1"/>
<feature type="transmembrane region" description="Helical" evidence="1">
    <location>
        <begin position="922"/>
        <end position="942"/>
    </location>
</feature>
<dbReference type="Proteomes" id="UP000037035">
    <property type="component" value="Unassembled WGS sequence"/>
</dbReference>
<feature type="transmembrane region" description="Helical" evidence="1">
    <location>
        <begin position="276"/>
        <end position="296"/>
    </location>
</feature>
<dbReference type="EMBL" id="LAVV01008801">
    <property type="protein sequence ID" value="KNZ51900.1"/>
    <property type="molecule type" value="Genomic_DNA"/>
</dbReference>
<comment type="caution">
    <text evidence="2">The sequence shown here is derived from an EMBL/GenBank/DDBJ whole genome shotgun (WGS) entry which is preliminary data.</text>
</comment>
<sequence>MQIQKKKRGYLNKKISSPEREAKKGYYLFLIRLKTGFREATVLSGTVFASLSSWSNSEYSFCSSFPPIHLVIFTQIFVNLTHFLSSKRGSKTFTKFLQLPKTSKGTFFIFFRNFNLTFSPFFLRFIQSDFYKIQRWIGERFYYNGAKFKLSFHIFGDQINCSYRARRISLVAHRILGDYLVLHIIQKSIFLKYDWTQRIPEETLIPMSGRVIKKGFQHTTHPLWIRNPQDVAVLVQVGHGTNFQYANGDLMIIISIATLFRVRNSMVKFVSPKKKYFNIFGILVNLIFFSHTFTSLKQKCAIYFNFNFIKSNKTILFKIVESKARCSTKNIKIRIRSTTVGCYTTGPKVVELKSALCRLTPKYYKTWTCANIFPANSVTTRAVSMALACNCFHINLLNNLQVELRMKLLVTCVDVKLNHQPNAFPRSICYHPSNMNSVKNHKENELSQFYELDIFFYVMITLRMWIKALHYSASTGSITPENSHHESLKKPLHLSQTIRICSVAWLPNNLMVKFMILLHQWQVDLSNTHQKTQKLDLQSPTKYHLQANPLFFPPRKMSHSLCHSPILYTNIPRLMRNPSAHCWNLPSAKWSVHNHNMLYIIKLINSIGYSSEHFDCIIAKGLFYLGGGFVVELQSISTEIRTNSVYEKFKRKDVHASAMEESLVSIVHNTTITPLLHPRNHPQTFCNLCLRSPKTKAIACSFVNNRFITYLHYCKKGATYNNCLPFWGGVFDPSTCELLSVLCHINSSLSIAGPYFALEKTEQIITITDYLDYRNDIPLATRAKKNLKGDRIDESSKKKHSLGWNELRKNPRGGKRLSFKAVQEPWGQTNGAVKSCTLRLNSGFISPCGLSNAVACPIMFVVTCSGFLLFLLSLIKCASKEFIGAIIFNDSLHQTQVFVNYCYFILELIISDFLIGNNNSQIFLICMNSLFLNMISAVVMASRLFKELIKLSMSLLPIPTLWLFDLLLQHMMTIRLIGPFPKLDYSDVSANTFQKACGCVAKIHVSNFLFVFLKKLGLSEFFFFFLFFSSMHFQLYWSAAPGPRSKQSSQDGQLFGRIGCAVVCKLCNRDWWLTAPEMGYISFIKRKLTASATQIKNHSARTHHLMICSEPQK</sequence>
<keyword evidence="1" id="KW-0812">Transmembrane</keyword>
<evidence type="ECO:0000256" key="1">
    <source>
        <dbReference type="SAM" id="Phobius"/>
    </source>
</evidence>
<reference evidence="2 3" key="1">
    <citation type="submission" date="2015-08" db="EMBL/GenBank/DDBJ databases">
        <title>Next Generation Sequencing and Analysis of the Genome of Puccinia sorghi L Schw, the Causal Agent of Maize Common Rust.</title>
        <authorList>
            <person name="Rochi L."/>
            <person name="Burguener G."/>
            <person name="Darino M."/>
            <person name="Turjanski A."/>
            <person name="Kreff E."/>
            <person name="Dieguez M.J."/>
            <person name="Sacco F."/>
        </authorList>
    </citation>
    <scope>NUCLEOTIDE SEQUENCE [LARGE SCALE GENOMIC DNA]</scope>
    <source>
        <strain evidence="2 3">RO10H11247</strain>
    </source>
</reference>
<feature type="transmembrane region" description="Helical" evidence="1">
    <location>
        <begin position="898"/>
        <end position="916"/>
    </location>
</feature>
<keyword evidence="3" id="KW-1185">Reference proteome</keyword>
<keyword evidence="1" id="KW-1133">Transmembrane helix</keyword>
<evidence type="ECO:0000313" key="3">
    <source>
        <dbReference type="Proteomes" id="UP000037035"/>
    </source>
</evidence>
<name>A0A0L6UVM5_9BASI</name>
<proteinExistence type="predicted"/>
<protein>
    <submittedName>
        <fullName evidence="2">Uncharacterized protein</fullName>
    </submittedName>
</protein>
<feature type="transmembrane region" description="Helical" evidence="1">
    <location>
        <begin position="858"/>
        <end position="877"/>
    </location>
</feature>
<dbReference type="AlphaFoldDB" id="A0A0L6UVM5"/>
<feature type="transmembrane region" description="Helical" evidence="1">
    <location>
        <begin position="954"/>
        <end position="977"/>
    </location>
</feature>
<feature type="transmembrane region" description="Helical" evidence="1">
    <location>
        <begin position="1021"/>
        <end position="1039"/>
    </location>
</feature>
<organism evidence="2 3">
    <name type="scientific">Puccinia sorghi</name>
    <dbReference type="NCBI Taxonomy" id="27349"/>
    <lineage>
        <taxon>Eukaryota</taxon>
        <taxon>Fungi</taxon>
        <taxon>Dikarya</taxon>
        <taxon>Basidiomycota</taxon>
        <taxon>Pucciniomycotina</taxon>
        <taxon>Pucciniomycetes</taxon>
        <taxon>Pucciniales</taxon>
        <taxon>Pucciniaceae</taxon>
        <taxon>Puccinia</taxon>
    </lineage>
</organism>
<evidence type="ECO:0000313" key="2">
    <source>
        <dbReference type="EMBL" id="KNZ51900.1"/>
    </source>
</evidence>
<gene>
    <name evidence="2" type="ORF">VP01_376g1</name>
</gene>